<dbReference type="InterPro" id="IPR037002">
    <property type="entry name" value="Microviridae_protein_F_sf"/>
</dbReference>
<dbReference type="Pfam" id="PF02305">
    <property type="entry name" value="Phage_F"/>
    <property type="match status" value="1"/>
</dbReference>
<keyword evidence="5" id="KW-0946">Virion</keyword>
<reference evidence="6" key="1">
    <citation type="submission" date="2018-12" db="EMBL/GenBank/DDBJ databases">
        <title>Singled stranded DNA viruses identified in blackflies (Austrosimulium ungulatum) sampled in New Zealand.</title>
        <authorList>
            <person name="Kraberger S."/>
            <person name="Fontenele R.S."/>
            <person name="Schmidlin K."/>
            <person name="Walters M."/>
            <person name="Varsani A."/>
        </authorList>
    </citation>
    <scope>NUCLEOTIDE SEQUENCE [LARGE SCALE GENOMIC DNA]</scope>
    <source>
        <strain evidence="6">130</strain>
    </source>
</reference>
<evidence type="ECO:0000256" key="2">
    <source>
        <dbReference type="ARBA" id="ARBA00009963"/>
    </source>
</evidence>
<comment type="similarity">
    <text evidence="2">Belongs to the microviridae F protein family.</text>
</comment>
<name>A0A4P8PLW0_9VIRU</name>
<organism evidence="6">
    <name type="scientific">Blackfly microvirus SF02</name>
    <dbReference type="NCBI Taxonomy" id="2576452"/>
    <lineage>
        <taxon>Viruses</taxon>
        <taxon>Monodnaviria</taxon>
        <taxon>Sangervirae</taxon>
        <taxon>Phixviricota</taxon>
        <taxon>Malgrandaviricetes</taxon>
        <taxon>Petitvirales</taxon>
        <taxon>Microviridae</taxon>
        <taxon>Microvirus</taxon>
    </lineage>
</organism>
<dbReference type="InterPro" id="IPR003514">
    <property type="entry name" value="Microviridae_protein_F"/>
</dbReference>
<dbReference type="Proteomes" id="UP000322246">
    <property type="component" value="Segment"/>
</dbReference>
<evidence type="ECO:0000256" key="1">
    <source>
        <dbReference type="ARBA" id="ARBA00004328"/>
    </source>
</evidence>
<evidence type="ECO:0000256" key="3">
    <source>
        <dbReference type="ARBA" id="ARBA00022431"/>
    </source>
</evidence>
<dbReference type="Gene3D" id="2.60.169.10">
    <property type="entry name" value="Microviridae F protein"/>
    <property type="match status" value="2"/>
</dbReference>
<proteinExistence type="inferred from homology"/>
<evidence type="ECO:0000313" key="6">
    <source>
        <dbReference type="EMBL" id="QCQ84946.1"/>
    </source>
</evidence>
<evidence type="ECO:0000256" key="4">
    <source>
        <dbReference type="ARBA" id="ARBA00022561"/>
    </source>
</evidence>
<protein>
    <submittedName>
        <fullName evidence="6">Major capsid protein</fullName>
    </submittedName>
</protein>
<accession>A0A4P8PLW0</accession>
<dbReference type="GO" id="GO:0039615">
    <property type="term" value="C:T=1 icosahedral viral capsid"/>
    <property type="evidence" value="ECO:0007669"/>
    <property type="project" value="UniProtKB-KW"/>
</dbReference>
<comment type="subcellular location">
    <subcellularLocation>
        <location evidence="1">Virion</location>
    </subcellularLocation>
</comment>
<sequence length="541" mass="59499">MGGGKPPILSWEALMAGTGRSVMRHQFSQVPRADIPRSSFDRSHGYKTTFNAGLLVPIFVDEVLPGDTFNLSLTAFARLSTPLHPIMDNMFFDTFFFFIPNRLIWSNFVRFFGEQDNPSDSVSFLVPTMTSTASTGYGELSIFDYMGIPTKVPGLVHSAMWLRAYNLVWNEWFRDENLQTSVKVNKGDGPDLPADYVLLRRGKRHDYFTSCLPWPQKGPAVSIPLGSFANVIADGDTGPQFYGPTGTATAFTSNAGAPAVNSGTVPTATLPWKWAVPNLKADLGTATAATINQLRQAFQVQKIYERDARGGTRYTELIQAHFGVTSPDARLQRSEYLGGGSTVVNVNPIAQTEATEASHTPLGTLGAMGTVHSNGNGFSKSFTEHGVLIGLASVRADLNYQDGLNRMWSRSSRFDFYWPALSNIGEQAVLNKEIFAQGTVNPGLDASVFGYQERYAEYRYKPSLVTGQMRSNAALPLDTWHLAQDFSALPLLNAAFIQENPPISRIVAVPTEPNFLLDCYFSLRCARPMPVYGIPGLIDHF</sequence>
<evidence type="ECO:0000256" key="5">
    <source>
        <dbReference type="ARBA" id="ARBA00022844"/>
    </source>
</evidence>
<keyword evidence="3" id="KW-1140">T=1 icosahedral capsid protein</keyword>
<dbReference type="EMBL" id="MK249195">
    <property type="protein sequence ID" value="QCQ84946.1"/>
    <property type="molecule type" value="Genomic_DNA"/>
</dbReference>
<keyword evidence="4" id="KW-0167">Capsid protein</keyword>
<dbReference type="SUPFAM" id="SSF88645">
    <property type="entry name" value="ssDNA viruses"/>
    <property type="match status" value="1"/>
</dbReference>
<dbReference type="GO" id="GO:0005198">
    <property type="term" value="F:structural molecule activity"/>
    <property type="evidence" value="ECO:0007669"/>
    <property type="project" value="InterPro"/>
</dbReference>
<dbReference type="InterPro" id="IPR016184">
    <property type="entry name" value="Capsid/spike_ssDNA_virus"/>
</dbReference>